<dbReference type="AlphaFoldDB" id="A0A265UPD9"/>
<dbReference type="InterPro" id="IPR025631">
    <property type="entry name" value="Porin_10"/>
</dbReference>
<protein>
    <recommendedName>
        <fullName evidence="3">Porin</fullName>
    </recommendedName>
</protein>
<dbReference type="OrthoDB" id="9812454at2"/>
<proteinExistence type="predicted"/>
<name>A0A265UPD9_9FLAO</name>
<dbReference type="EMBL" id="NGJN01000007">
    <property type="protein sequence ID" value="OZV67109.1"/>
    <property type="molecule type" value="Genomic_DNA"/>
</dbReference>
<reference evidence="1 2" key="1">
    <citation type="submission" date="2017-05" db="EMBL/GenBank/DDBJ databases">
        <title>The draft genome sequence of Idiomarina salinarum WNB302.</title>
        <authorList>
            <person name="Sun Y."/>
            <person name="Chen B."/>
            <person name="Du Z."/>
        </authorList>
    </citation>
    <scope>NUCLEOTIDE SEQUENCE [LARGE SCALE GENOMIC DNA]</scope>
    <source>
        <strain evidence="1 2">WNB302</strain>
    </source>
</reference>
<evidence type="ECO:0000313" key="2">
    <source>
        <dbReference type="Proteomes" id="UP000216840"/>
    </source>
</evidence>
<comment type="caution">
    <text evidence="1">The sequence shown here is derived from an EMBL/GenBank/DDBJ whole genome shotgun (WGS) entry which is preliminary data.</text>
</comment>
<keyword evidence="2" id="KW-1185">Reference proteome</keyword>
<dbReference type="Proteomes" id="UP000216840">
    <property type="component" value="Unassembled WGS sequence"/>
</dbReference>
<dbReference type="Pfam" id="PF14121">
    <property type="entry name" value="Porin_10"/>
    <property type="match status" value="1"/>
</dbReference>
<accession>A0A265UPD9</accession>
<sequence length="652" mass="75482">MLRYFYLVLMFGLGVVSFAQSKPMVNISNGNEEANKAKEKGKKYVNNKVALISDYLIFNKQGDSSFVDTTLSVKKLYKFNYLQDDNFNLISFANIGQTYNTLSFDSAESYGIPLFGARARHFNYLENKDISYYEVPTPWTRLTYKTVFQQGQLLDAFFTVNLSKQFNFSIAYKGLRSIGNYRHALTSTGNLRLTSNYKSKNGRYRANGHIVWQDLLNQENGGLQDKDIINFTSGNEEFIDRAVFDPNFENAESILVGKRFFLDQTYQLITPNDSIPKNSLSIAHTIAFEDKYFEYTQTTPSTTFFGDAFTGLINDRATLENFQTGLKASYFNNILGSLQFGIDYTDVNYGYDTVVLLMGQSIPNRIKSNFLGINAGYSKTYNGFNITGNAGINLSDDFAGNFLKGEVSYKLNKDIRLKGSLSINSRRPNYNYLLYQSDYINYNWYNFDQFENVNTQQIAFNLESSKYAHIDFDISNIDNYTYFNLEGVNDLNRIIKPRQYQNTLQYLRFKIRKDIRVGKFGLDNAIMYQNVIGDEDVLNVPELITRNTLYFKDKFFKNAMIFQTGVVFNYFTKYNMNGYDPLLAEFYTQNQTELGGFPRMDFFINAKIRQTRIFLIAEHFNSSLTGYDYFSAPNQPYRDFTIRFGLVWDFFL</sequence>
<evidence type="ECO:0000313" key="1">
    <source>
        <dbReference type="EMBL" id="OZV67109.1"/>
    </source>
</evidence>
<organism evidence="1 2">
    <name type="scientific">Winogradskyella aurantia</name>
    <dbReference type="NCBI Taxonomy" id="1915063"/>
    <lineage>
        <taxon>Bacteria</taxon>
        <taxon>Pseudomonadati</taxon>
        <taxon>Bacteroidota</taxon>
        <taxon>Flavobacteriia</taxon>
        <taxon>Flavobacteriales</taxon>
        <taxon>Flavobacteriaceae</taxon>
        <taxon>Winogradskyella</taxon>
    </lineage>
</organism>
<evidence type="ECO:0008006" key="3">
    <source>
        <dbReference type="Google" id="ProtNLM"/>
    </source>
</evidence>
<gene>
    <name evidence="1" type="ORF">CA834_12345</name>
</gene>
<dbReference type="RefSeq" id="WP_094969031.1">
    <property type="nucleotide sequence ID" value="NZ_NGJN01000007.1"/>
</dbReference>